<comment type="caution">
    <text evidence="11">The sequence shown here is derived from an EMBL/GenBank/DDBJ whole genome shotgun (WGS) entry which is preliminary data.</text>
</comment>
<proteinExistence type="inferred from homology"/>
<dbReference type="GO" id="GO:0050567">
    <property type="term" value="F:glutaminyl-tRNA synthase (glutamine-hydrolyzing) activity"/>
    <property type="evidence" value="ECO:0007669"/>
    <property type="project" value="UniProtKB-UniRule"/>
</dbReference>
<dbReference type="GO" id="GO:0016740">
    <property type="term" value="F:transferase activity"/>
    <property type="evidence" value="ECO:0007669"/>
    <property type="project" value="UniProtKB-KW"/>
</dbReference>
<feature type="active site" evidence="5">
    <location>
        <position position="94"/>
    </location>
</feature>
<evidence type="ECO:0000256" key="3">
    <source>
        <dbReference type="ARBA" id="ARBA00022840"/>
    </source>
</evidence>
<dbReference type="PANTHER" id="PTHR11707">
    <property type="entry name" value="L-ASPARAGINASE"/>
    <property type="match status" value="1"/>
</dbReference>
<dbReference type="InterPro" id="IPR037222">
    <property type="entry name" value="GatD_N_sf"/>
</dbReference>
<dbReference type="Pfam" id="PF17763">
    <property type="entry name" value="Asparaginase_C"/>
    <property type="match status" value="1"/>
</dbReference>
<accession>A0A1Y3GG52</accession>
<dbReference type="InterPro" id="IPR036152">
    <property type="entry name" value="Asp/glu_Ase-like_sf"/>
</dbReference>
<comment type="similarity">
    <text evidence="5 7">Belongs to the asparaginase 1 family. GatD subfamily.</text>
</comment>
<dbReference type="GO" id="GO:0006520">
    <property type="term" value="P:amino acid metabolic process"/>
    <property type="evidence" value="ECO:0007669"/>
    <property type="project" value="InterPro"/>
</dbReference>
<evidence type="ECO:0000256" key="2">
    <source>
        <dbReference type="ARBA" id="ARBA00022741"/>
    </source>
</evidence>
<keyword evidence="4 5" id="KW-0648">Protein biosynthesis</keyword>
<keyword evidence="2 5" id="KW-0547">Nucleotide-binding</keyword>
<evidence type="ECO:0000256" key="4">
    <source>
        <dbReference type="ARBA" id="ARBA00022917"/>
    </source>
</evidence>
<protein>
    <recommendedName>
        <fullName evidence="5 7">Glutamyl-tRNA(Gln) amidotransferase subunit D</fullName>
        <shortName evidence="5">Glu-ADT subunit D</shortName>
        <ecNumber evidence="5 7">6.3.5.-</ecNumber>
    </recommendedName>
</protein>
<organism evidence="11 12">
    <name type="scientific">Methanonatronarchaeum thermophilum</name>
    <dbReference type="NCBI Taxonomy" id="1927129"/>
    <lineage>
        <taxon>Archaea</taxon>
        <taxon>Methanobacteriati</taxon>
        <taxon>Methanobacteriota</taxon>
        <taxon>Methanonatronarchaeia</taxon>
        <taxon>Methanonatronarchaeales</taxon>
        <taxon>Methanonatronarchaeaceae</taxon>
        <taxon>Methanonatronarchaeum</taxon>
    </lineage>
</organism>
<comment type="function">
    <text evidence="5 7">Allows the formation of correctly charged Gln-tRNA(Gln) through the transamidation of misacylated Glu-tRNA(Gln) in organisms which lack glutaminyl-tRNA synthetase. The reaction takes place in the presence of glutamine and ATP through an activated gamma-phospho-Glu-tRNA(Gln). The GatDE system is specific for glutamate and does not act on aspartate.</text>
</comment>
<evidence type="ECO:0000259" key="8">
    <source>
        <dbReference type="Pfam" id="PF00710"/>
    </source>
</evidence>
<dbReference type="Proteomes" id="UP000195137">
    <property type="component" value="Unassembled WGS sequence"/>
</dbReference>
<dbReference type="SUPFAM" id="SSF53774">
    <property type="entry name" value="Glutaminase/Asparaginase"/>
    <property type="match status" value="1"/>
</dbReference>
<keyword evidence="3 5" id="KW-0067">ATP-binding</keyword>
<dbReference type="RefSeq" id="WP_201721273.1">
    <property type="nucleotide sequence ID" value="NZ_MRZU01000003.1"/>
</dbReference>
<dbReference type="PROSITE" id="PS51732">
    <property type="entry name" value="ASN_GLN_ASE_3"/>
    <property type="match status" value="1"/>
</dbReference>
<name>A0A1Y3GG52_9EURY</name>
<dbReference type="InterPro" id="IPR027475">
    <property type="entry name" value="Asparaginase/glutaminase_AS2"/>
</dbReference>
<feature type="domain" description="L-asparaginase N-terminal" evidence="8">
    <location>
        <begin position="86"/>
        <end position="274"/>
    </location>
</feature>
<evidence type="ECO:0000259" key="10">
    <source>
        <dbReference type="Pfam" id="PF18195"/>
    </source>
</evidence>
<dbReference type="InterPro" id="IPR037152">
    <property type="entry name" value="L-asparaginase_N_sf"/>
</dbReference>
<dbReference type="OrthoDB" id="371959at2157"/>
<evidence type="ECO:0000313" key="12">
    <source>
        <dbReference type="Proteomes" id="UP000195137"/>
    </source>
</evidence>
<feature type="active site" evidence="5 6">
    <location>
        <position position="170"/>
    </location>
</feature>
<feature type="domain" description="Asparaginase/glutaminase C-terminal" evidence="9">
    <location>
        <begin position="294"/>
        <end position="406"/>
    </location>
</feature>
<dbReference type="AlphaFoldDB" id="A0A1Y3GG52"/>
<gene>
    <name evidence="5" type="primary">gatD</name>
    <name evidence="11" type="ORF">AMET1_0837</name>
</gene>
<dbReference type="Pfam" id="PF18195">
    <property type="entry name" value="GatD_N"/>
    <property type="match status" value="1"/>
</dbReference>
<dbReference type="CDD" id="cd08962">
    <property type="entry name" value="GatD"/>
    <property type="match status" value="1"/>
</dbReference>
<dbReference type="InterPro" id="IPR027474">
    <property type="entry name" value="L-asparaginase_N"/>
</dbReference>
<dbReference type="InterPro" id="IPR040919">
    <property type="entry name" value="Asparaginase_C"/>
</dbReference>
<dbReference type="NCBIfam" id="TIGR02153">
    <property type="entry name" value="gatD_arch"/>
    <property type="match status" value="1"/>
</dbReference>
<feature type="active site" evidence="5">
    <location>
        <position position="247"/>
    </location>
</feature>
<dbReference type="Pfam" id="PF00710">
    <property type="entry name" value="Asparaginase"/>
    <property type="match status" value="1"/>
</dbReference>
<dbReference type="NCBIfam" id="NF003217">
    <property type="entry name" value="PRK04183.1"/>
    <property type="match status" value="1"/>
</dbReference>
<dbReference type="PIRSF" id="PIRSF500175">
    <property type="entry name" value="Glu_ADT_D"/>
    <property type="match status" value="1"/>
</dbReference>
<feature type="active site" evidence="5">
    <location>
        <position position="171"/>
    </location>
</feature>
<keyword evidence="12" id="KW-1185">Reference proteome</keyword>
<evidence type="ECO:0000313" key="11">
    <source>
        <dbReference type="EMBL" id="OUJ19184.1"/>
    </source>
</evidence>
<dbReference type="GO" id="GO:0006450">
    <property type="term" value="P:regulation of translational fidelity"/>
    <property type="evidence" value="ECO:0007669"/>
    <property type="project" value="InterPro"/>
</dbReference>
<dbReference type="InterPro" id="IPR027473">
    <property type="entry name" value="L-asparaginase_C"/>
</dbReference>
<dbReference type="PRINTS" id="PR00139">
    <property type="entry name" value="ASNGLNASE"/>
</dbReference>
<dbReference type="InterPro" id="IPR006034">
    <property type="entry name" value="Asparaginase/glutaminase-like"/>
</dbReference>
<evidence type="ECO:0000256" key="7">
    <source>
        <dbReference type="RuleBase" id="RU004457"/>
    </source>
</evidence>
<keyword evidence="11" id="KW-0808">Transferase</keyword>
<dbReference type="SMART" id="SM00870">
    <property type="entry name" value="Asparaginase"/>
    <property type="match status" value="1"/>
</dbReference>
<dbReference type="InterPro" id="IPR011878">
    <property type="entry name" value="GatD"/>
</dbReference>
<evidence type="ECO:0000256" key="1">
    <source>
        <dbReference type="ARBA" id="ARBA00022598"/>
    </source>
</evidence>
<comment type="subunit">
    <text evidence="5 7">Heterodimer of GatD and GatE.</text>
</comment>
<dbReference type="Gene3D" id="3.40.50.40">
    <property type="match status" value="1"/>
</dbReference>
<sequence length="425" mass="46336">MDIEQFMMENGIEINDKVEIEKGGLSYFGRLMPSSGDEIAVLKLENGYNIGINIVGCQATLIEKSVEGEKPIEREVVGSGSSDKTVSMLLTGGTIASRVDYRTGGVSSDLSIDEIVSAIPELEGMANYRFKVVSNILSENIRPEDWVEISRAVYQEVEAGADGVVVAHGTDTMALTASAVSFLIDTPVPIVFVGSQRSADRPSSDNVLNAISAVKLAKSDIAEVMVVMHGETSDTYCLAHKATKTRKMHTSRRDAFRSINTEPIAKIRDEVTAKTSYTSRDEVELSYNGGLNPNIGLLKFTPTTKPETLRHYLDTMDGVVIEGTGLGHVSKQLIPTIKEGIAQNTPVVMTSQCLYGRVCNRVYDTGRDLIKAGVIPGKDMLPETAMVKLMWVTEQTSDMNKIKRLMTTNIAGEITSRSIPDKFLK</sequence>
<feature type="domain" description="GatD N-terminal" evidence="10">
    <location>
        <begin position="12"/>
        <end position="61"/>
    </location>
</feature>
<evidence type="ECO:0000256" key="6">
    <source>
        <dbReference type="PROSITE-ProRule" id="PRU10100"/>
    </source>
</evidence>
<reference evidence="11 12" key="1">
    <citation type="submission" date="2016-12" db="EMBL/GenBank/DDBJ databases">
        <title>Discovery of methanogenic haloarchaea.</title>
        <authorList>
            <person name="Sorokin D.Y."/>
            <person name="Makarova K.S."/>
            <person name="Abbas B."/>
            <person name="Ferrer M."/>
            <person name="Golyshin P.N."/>
        </authorList>
    </citation>
    <scope>NUCLEOTIDE SEQUENCE [LARGE SCALE GENOMIC DNA]</scope>
    <source>
        <strain evidence="11">AMET1</strain>
    </source>
</reference>
<dbReference type="EMBL" id="MRZU01000003">
    <property type="protein sequence ID" value="OUJ19184.1"/>
    <property type="molecule type" value="Genomic_DNA"/>
</dbReference>
<dbReference type="NCBIfam" id="TIGR00519">
    <property type="entry name" value="asnASE_I"/>
    <property type="match status" value="1"/>
</dbReference>
<evidence type="ECO:0000259" key="9">
    <source>
        <dbReference type="Pfam" id="PF17763"/>
    </source>
</evidence>
<dbReference type="InterPro" id="IPR006033">
    <property type="entry name" value="AsnA_fam"/>
</dbReference>
<dbReference type="EC" id="6.3.5.-" evidence="5 7"/>
<dbReference type="GO" id="GO:0006412">
    <property type="term" value="P:translation"/>
    <property type="evidence" value="ECO:0007669"/>
    <property type="project" value="UniProtKB-UniRule"/>
</dbReference>
<comment type="catalytic activity">
    <reaction evidence="5 7">
        <text>L-glutamyl-tRNA(Gln) + L-glutamine + ATP + H2O = L-glutaminyl-tRNA(Gln) + L-glutamate + ADP + phosphate + H(+)</text>
        <dbReference type="Rhea" id="RHEA:17521"/>
        <dbReference type="Rhea" id="RHEA-COMP:9681"/>
        <dbReference type="Rhea" id="RHEA-COMP:9684"/>
        <dbReference type="ChEBI" id="CHEBI:15377"/>
        <dbReference type="ChEBI" id="CHEBI:15378"/>
        <dbReference type="ChEBI" id="CHEBI:29985"/>
        <dbReference type="ChEBI" id="CHEBI:30616"/>
        <dbReference type="ChEBI" id="CHEBI:43474"/>
        <dbReference type="ChEBI" id="CHEBI:58359"/>
        <dbReference type="ChEBI" id="CHEBI:78520"/>
        <dbReference type="ChEBI" id="CHEBI:78521"/>
        <dbReference type="ChEBI" id="CHEBI:456216"/>
    </reaction>
</comment>
<keyword evidence="1 5" id="KW-0436">Ligase</keyword>
<dbReference type="Gene3D" id="3.40.50.1170">
    <property type="entry name" value="L-asparaginase, N-terminal domain"/>
    <property type="match status" value="1"/>
</dbReference>
<dbReference type="HAMAP" id="MF_00586">
    <property type="entry name" value="GatD"/>
    <property type="match status" value="1"/>
</dbReference>
<dbReference type="GO" id="GO:0005524">
    <property type="term" value="F:ATP binding"/>
    <property type="evidence" value="ECO:0007669"/>
    <property type="project" value="UniProtKB-KW"/>
</dbReference>
<dbReference type="GO" id="GO:0004067">
    <property type="term" value="F:asparaginase activity"/>
    <property type="evidence" value="ECO:0007669"/>
    <property type="project" value="UniProtKB-UniRule"/>
</dbReference>
<dbReference type="PIRSF" id="PIRSF001220">
    <property type="entry name" value="L-ASNase_gatD"/>
    <property type="match status" value="1"/>
</dbReference>
<dbReference type="PANTHER" id="PTHR11707:SF28">
    <property type="entry name" value="60 KDA LYSOPHOSPHOLIPASE"/>
    <property type="match status" value="1"/>
</dbReference>
<evidence type="ECO:0000256" key="5">
    <source>
        <dbReference type="HAMAP-Rule" id="MF_00586"/>
    </source>
</evidence>
<dbReference type="Gene3D" id="2.30.30.520">
    <property type="match status" value="1"/>
</dbReference>
<dbReference type="PROSITE" id="PS00917">
    <property type="entry name" value="ASN_GLN_ASE_2"/>
    <property type="match status" value="1"/>
</dbReference>
<dbReference type="SUPFAM" id="SSF141300">
    <property type="entry name" value="GatD N-terminal domain-like"/>
    <property type="match status" value="1"/>
</dbReference>
<dbReference type="InterPro" id="IPR040918">
    <property type="entry name" value="GatD_N"/>
</dbReference>